<dbReference type="AlphaFoldDB" id="A0A1E8BLB2"/>
<dbReference type="SUPFAM" id="SSF56281">
    <property type="entry name" value="Metallo-hydrolase/oxidoreductase"/>
    <property type="match status" value="1"/>
</dbReference>
<name>A0A1E8BLB2_BACMY</name>
<proteinExistence type="predicted"/>
<feature type="domain" description="Metallo-beta-lactamase" evidence="1">
    <location>
        <begin position="13"/>
        <end position="74"/>
    </location>
</feature>
<reference evidence="2 3" key="1">
    <citation type="submission" date="2016-05" db="EMBL/GenBank/DDBJ databases">
        <title>Bacillus thuringiensis and Bacillus weihenstephanensis as novel biocontrol agents of wilt causing Verticillium species.</title>
        <authorList>
            <person name="Hollensteiner J."/>
            <person name="Wemheuer F."/>
            <person name="Harting R."/>
            <person name="Kolarzyk A."/>
            <person name="Diaz-Valerio S."/>
            <person name="Poehlein A."/>
            <person name="Brzuszkiewicz E."/>
            <person name="Nesemann K."/>
            <person name="Braus-Stromeyer S."/>
            <person name="Braus G."/>
            <person name="Daniel R."/>
            <person name="Liesegang H."/>
        </authorList>
    </citation>
    <scope>NUCLEOTIDE SEQUENCE [LARGE SCALE GENOMIC DNA]</scope>
    <source>
        <strain evidence="2 3">GOE11</strain>
    </source>
</reference>
<dbReference type="RefSeq" id="WP_070147099.1">
    <property type="nucleotide sequence ID" value="NZ_LXLX01000042.1"/>
</dbReference>
<evidence type="ECO:0000313" key="3">
    <source>
        <dbReference type="Proteomes" id="UP000175835"/>
    </source>
</evidence>
<evidence type="ECO:0000313" key="2">
    <source>
        <dbReference type="EMBL" id="OFD90552.1"/>
    </source>
</evidence>
<dbReference type="Gene3D" id="3.60.15.10">
    <property type="entry name" value="Ribonuclease Z/Hydroxyacylglutathione hydrolase-like"/>
    <property type="match status" value="1"/>
</dbReference>
<dbReference type="Pfam" id="PF00753">
    <property type="entry name" value="Lactamase_B"/>
    <property type="match status" value="1"/>
</dbReference>
<sequence length="403" mass="46357">MSKIQLNMFEAGNGDSFLIKCIDENITNILVDFGYSNTYKKHVEKHLRNMNMNNEKLDLVIVTHIDQDHISGGIRFFEDNGRMEDSRIISVGEVWHNSYKHLEMAETEKILTDKEREHITKNSIFVERNREGNTSDTSAIQGSRLAANLNSKGYRWNDSFGGQAVSYRGTAPIYLNEGIKITVLSPTITELEKLRKTWKRELKIKFPTIELSNDTIFDDAVECISLIRRPRNVQTLPKNTSTTVNPEHLASAIFQEDTDEINASSITCIVEFMNKRILLLGDSTPSVVEAQIKKIYKEVEFPIIFDAIKVSHHGSAKNTSKELLDIIDSEHYFISTNGNTYGHPDVETIAKIIVRDQGDITRNLYFTNKIEKLNIFDNLSWQQKYQYRMHYKSMSEDSLQIYL</sequence>
<dbReference type="Proteomes" id="UP000175835">
    <property type="component" value="Unassembled WGS sequence"/>
</dbReference>
<dbReference type="PANTHER" id="PTHR30619:SF1">
    <property type="entry name" value="RECOMBINATION PROTEIN 2"/>
    <property type="match status" value="1"/>
</dbReference>
<evidence type="ECO:0000259" key="1">
    <source>
        <dbReference type="Pfam" id="PF00753"/>
    </source>
</evidence>
<dbReference type="EMBL" id="LXLX01000042">
    <property type="protein sequence ID" value="OFD90552.1"/>
    <property type="molecule type" value="Genomic_DNA"/>
</dbReference>
<protein>
    <recommendedName>
        <fullName evidence="1">Metallo-beta-lactamase domain-containing protein</fullName>
    </recommendedName>
</protein>
<dbReference type="InterPro" id="IPR052159">
    <property type="entry name" value="Competence_DNA_uptake"/>
</dbReference>
<dbReference type="InterPro" id="IPR036866">
    <property type="entry name" value="RibonucZ/Hydroxyglut_hydro"/>
</dbReference>
<gene>
    <name evidence="2" type="ORF">BWGOE11_34160</name>
</gene>
<dbReference type="InterPro" id="IPR001279">
    <property type="entry name" value="Metallo-B-lactamas"/>
</dbReference>
<dbReference type="PATRIC" id="fig|86662.28.peg.3519"/>
<dbReference type="PANTHER" id="PTHR30619">
    <property type="entry name" value="DNA INTERNALIZATION/COMPETENCE PROTEIN COMEC/REC2"/>
    <property type="match status" value="1"/>
</dbReference>
<comment type="caution">
    <text evidence="2">The sequence shown here is derived from an EMBL/GenBank/DDBJ whole genome shotgun (WGS) entry which is preliminary data.</text>
</comment>
<organism evidence="2 3">
    <name type="scientific">Bacillus mycoides</name>
    <dbReference type="NCBI Taxonomy" id="1405"/>
    <lineage>
        <taxon>Bacteria</taxon>
        <taxon>Bacillati</taxon>
        <taxon>Bacillota</taxon>
        <taxon>Bacilli</taxon>
        <taxon>Bacillales</taxon>
        <taxon>Bacillaceae</taxon>
        <taxon>Bacillus</taxon>
        <taxon>Bacillus cereus group</taxon>
    </lineage>
</organism>
<accession>A0A1E8BLB2</accession>